<keyword evidence="10" id="KW-1185">Reference proteome</keyword>
<dbReference type="AlphaFoldDB" id="A0A011QB73"/>
<keyword evidence="5" id="KW-1133">Transmembrane helix</keyword>
<evidence type="ECO:0000259" key="8">
    <source>
        <dbReference type="Pfam" id="PF09976"/>
    </source>
</evidence>
<dbReference type="eggNOG" id="COG2976">
    <property type="taxonomic scope" value="Bacteria"/>
</dbReference>
<sequence>MATYDLEEQEQIAEIKAWWKQYGNLVVAIVTAASIGVIAWQGWNWYQRGQAAKASMVYGVLQKAVADQDLQRVKAASGELLEKFGGTAYAPLAALSAAKVMFDAGDAKTAKLQLLWVVDHGEHELRDLARLRVAAVLLDEKAYDEALRQLEGGAGAGFSTLYLNMRGDLFSAQGKKSEAREAYQGALARLDQGDAGGKGKNTLQASQANAAYREVLQLKLDALGEGS</sequence>
<name>A0A011QB73_ACCRE</name>
<dbReference type="Proteomes" id="UP000022141">
    <property type="component" value="Unassembled WGS sequence"/>
</dbReference>
<keyword evidence="3" id="KW-1003">Cell membrane</keyword>
<accession>A0A011QB73</accession>
<dbReference type="STRING" id="1454004.AW11_03149"/>
<keyword evidence="7" id="KW-0143">Chaperone</keyword>
<comment type="caution">
    <text evidence="9">The sequence shown here is derived from an EMBL/GenBank/DDBJ whole genome shotgun (WGS) entry which is preliminary data.</text>
</comment>
<evidence type="ECO:0000256" key="7">
    <source>
        <dbReference type="ARBA" id="ARBA00023186"/>
    </source>
</evidence>
<dbReference type="PATRIC" id="fig|1454004.3.peg.3248"/>
<evidence type="ECO:0000256" key="1">
    <source>
        <dbReference type="ARBA" id="ARBA00004167"/>
    </source>
</evidence>
<evidence type="ECO:0000256" key="3">
    <source>
        <dbReference type="ARBA" id="ARBA00022475"/>
    </source>
</evidence>
<evidence type="ECO:0000256" key="4">
    <source>
        <dbReference type="ARBA" id="ARBA00022692"/>
    </source>
</evidence>
<evidence type="ECO:0000313" key="10">
    <source>
        <dbReference type="Proteomes" id="UP000022141"/>
    </source>
</evidence>
<dbReference type="PANTHER" id="PTHR38035">
    <property type="entry name" value="UPF0070 PROTEIN YFGM"/>
    <property type="match status" value="1"/>
</dbReference>
<dbReference type="GO" id="GO:0044877">
    <property type="term" value="F:protein-containing complex binding"/>
    <property type="evidence" value="ECO:0007669"/>
    <property type="project" value="InterPro"/>
</dbReference>
<protein>
    <recommendedName>
        <fullName evidence="8">Ancillary SecYEG translocon subunit/Cell division coordinator CpoB TPR domain-containing protein</fullName>
    </recommendedName>
</protein>
<evidence type="ECO:0000313" key="9">
    <source>
        <dbReference type="EMBL" id="EXI86370.1"/>
    </source>
</evidence>
<dbReference type="EMBL" id="JEMY01000044">
    <property type="protein sequence ID" value="EXI86370.1"/>
    <property type="molecule type" value="Genomic_DNA"/>
</dbReference>
<dbReference type="InterPro" id="IPR018704">
    <property type="entry name" value="SecYEG/CpoB_TPR"/>
</dbReference>
<dbReference type="GO" id="GO:0005886">
    <property type="term" value="C:plasma membrane"/>
    <property type="evidence" value="ECO:0007669"/>
    <property type="project" value="UniProtKB-SubCell"/>
</dbReference>
<dbReference type="Pfam" id="PF09976">
    <property type="entry name" value="TPR_21"/>
    <property type="match status" value="1"/>
</dbReference>
<dbReference type="InterPro" id="IPR026039">
    <property type="entry name" value="YfgM"/>
</dbReference>
<evidence type="ECO:0000256" key="5">
    <source>
        <dbReference type="ARBA" id="ARBA00022989"/>
    </source>
</evidence>
<evidence type="ECO:0000256" key="2">
    <source>
        <dbReference type="ARBA" id="ARBA00004236"/>
    </source>
</evidence>
<gene>
    <name evidence="9" type="ORF">AW11_03149</name>
</gene>
<comment type="subcellular location">
    <subcellularLocation>
        <location evidence="2">Cell membrane</location>
    </subcellularLocation>
    <subcellularLocation>
        <location evidence="1">Membrane</location>
        <topology evidence="1">Single-pass membrane protein</topology>
    </subcellularLocation>
</comment>
<keyword evidence="6" id="KW-0472">Membrane</keyword>
<organism evidence="9 10">
    <name type="scientific">Accumulibacter regalis</name>
    <dbReference type="NCBI Taxonomy" id="522306"/>
    <lineage>
        <taxon>Bacteria</taxon>
        <taxon>Pseudomonadati</taxon>
        <taxon>Pseudomonadota</taxon>
        <taxon>Betaproteobacteria</taxon>
        <taxon>Candidatus Accumulibacter</taxon>
    </lineage>
</organism>
<dbReference type="PIRSF" id="PIRSF006170">
    <property type="entry name" value="YfgM"/>
    <property type="match status" value="1"/>
</dbReference>
<keyword evidence="4" id="KW-0812">Transmembrane</keyword>
<proteinExistence type="predicted"/>
<dbReference type="PANTHER" id="PTHR38035:SF1">
    <property type="entry name" value="ANCILLARY SECYEG TRANSLOCON SUBUNIT"/>
    <property type="match status" value="1"/>
</dbReference>
<feature type="domain" description="Ancillary SecYEG translocon subunit/Cell division coordinator CpoB TPR" evidence="8">
    <location>
        <begin position="16"/>
        <end position="224"/>
    </location>
</feature>
<reference evidence="9" key="1">
    <citation type="submission" date="2014-02" db="EMBL/GenBank/DDBJ databases">
        <title>Expanding our view of genomic diversity in Candidatus Accumulibacter clades.</title>
        <authorList>
            <person name="Skennerton C.T."/>
            <person name="Barr J.J."/>
            <person name="Slater F.R."/>
            <person name="Bond P.L."/>
            <person name="Tyson G.W."/>
        </authorList>
    </citation>
    <scope>NUCLEOTIDE SEQUENCE [LARGE SCALE GENOMIC DNA]</scope>
</reference>
<evidence type="ECO:0000256" key="6">
    <source>
        <dbReference type="ARBA" id="ARBA00023136"/>
    </source>
</evidence>